<evidence type="ECO:0000313" key="11">
    <source>
        <dbReference type="Proteomes" id="UP000660611"/>
    </source>
</evidence>
<evidence type="ECO:0000256" key="7">
    <source>
        <dbReference type="ARBA" id="ARBA00023136"/>
    </source>
</evidence>
<evidence type="ECO:0000256" key="8">
    <source>
        <dbReference type="ARBA" id="ARBA00037998"/>
    </source>
</evidence>
<proteinExistence type="inferred from homology"/>
<dbReference type="GO" id="GO:0022857">
    <property type="term" value="F:transmembrane transporter activity"/>
    <property type="evidence" value="ECO:0007669"/>
    <property type="project" value="InterPro"/>
</dbReference>
<dbReference type="GO" id="GO:0006865">
    <property type="term" value="P:amino acid transport"/>
    <property type="evidence" value="ECO:0007669"/>
    <property type="project" value="UniProtKB-KW"/>
</dbReference>
<feature type="transmembrane region" description="Helical" evidence="9">
    <location>
        <begin position="96"/>
        <end position="114"/>
    </location>
</feature>
<keyword evidence="2" id="KW-0813">Transport</keyword>
<keyword evidence="7 9" id="KW-0472">Membrane</keyword>
<feature type="transmembrane region" description="Helical" evidence="9">
    <location>
        <begin position="266"/>
        <end position="284"/>
    </location>
</feature>
<evidence type="ECO:0000313" key="10">
    <source>
        <dbReference type="EMBL" id="GIG52712.1"/>
    </source>
</evidence>
<dbReference type="Pfam" id="PF02653">
    <property type="entry name" value="BPD_transp_2"/>
    <property type="match status" value="1"/>
</dbReference>
<keyword evidence="5" id="KW-0029">Amino-acid transport</keyword>
<dbReference type="InterPro" id="IPR052157">
    <property type="entry name" value="BCAA_transport_permease"/>
</dbReference>
<evidence type="ECO:0000256" key="4">
    <source>
        <dbReference type="ARBA" id="ARBA00022692"/>
    </source>
</evidence>
<evidence type="ECO:0000256" key="2">
    <source>
        <dbReference type="ARBA" id="ARBA00022448"/>
    </source>
</evidence>
<dbReference type="AlphaFoldDB" id="A0A919PZW6"/>
<sequence length="291" mass="28930">MDAYLIPAVDGVGYGLLLFVVAAGLTLAFGVGDVLNLAHGTLFAFGAYAAAKVSDGTWLSLALAVLVGTAAAAAGGAVLSALLVPLAGRGHLAQALLTFGVALVVGDLLVGLFGPDELPVKVPALLDRPVDIAGHSYPGYRLAFIGVAALIAVVLYVVVARTRVGSLVRATVDDRDMVATLGVNPFMVRTGVLAAGGALAGLAGALGAPIIGPGPRTADLVLMLSLVVVVLGGLGSIGGAFVAAIAVGEIQTIGVTSEVTQDFAPFLLFGAMAVVLSARARGLLTSRRSAA</sequence>
<evidence type="ECO:0000256" key="3">
    <source>
        <dbReference type="ARBA" id="ARBA00022475"/>
    </source>
</evidence>
<feature type="transmembrane region" description="Helical" evidence="9">
    <location>
        <begin position="139"/>
        <end position="159"/>
    </location>
</feature>
<reference evidence="10" key="1">
    <citation type="submission" date="2021-01" db="EMBL/GenBank/DDBJ databases">
        <title>Whole genome shotgun sequence of Dactylosporangium siamense NBRC 106093.</title>
        <authorList>
            <person name="Komaki H."/>
            <person name="Tamura T."/>
        </authorList>
    </citation>
    <scope>NUCLEOTIDE SEQUENCE</scope>
    <source>
        <strain evidence="10">NBRC 106093</strain>
    </source>
</reference>
<dbReference type="Proteomes" id="UP000660611">
    <property type="component" value="Unassembled WGS sequence"/>
</dbReference>
<keyword evidence="3" id="KW-1003">Cell membrane</keyword>
<dbReference type="PANTHER" id="PTHR11795:SF442">
    <property type="entry name" value="ABC TRANSPORTER ATP-BINDING PROTEIN"/>
    <property type="match status" value="1"/>
</dbReference>
<evidence type="ECO:0000256" key="1">
    <source>
        <dbReference type="ARBA" id="ARBA00004651"/>
    </source>
</evidence>
<keyword evidence="11" id="KW-1185">Reference proteome</keyword>
<dbReference type="InterPro" id="IPR001851">
    <property type="entry name" value="ABC_transp_permease"/>
</dbReference>
<dbReference type="PANTHER" id="PTHR11795">
    <property type="entry name" value="BRANCHED-CHAIN AMINO ACID TRANSPORT SYSTEM PERMEASE PROTEIN LIVH"/>
    <property type="match status" value="1"/>
</dbReference>
<feature type="transmembrane region" description="Helical" evidence="9">
    <location>
        <begin position="220"/>
        <end position="246"/>
    </location>
</feature>
<evidence type="ECO:0000256" key="9">
    <source>
        <dbReference type="SAM" id="Phobius"/>
    </source>
</evidence>
<comment type="similarity">
    <text evidence="8">Belongs to the binding-protein-dependent transport system permease family. LivHM subfamily.</text>
</comment>
<dbReference type="CDD" id="cd06582">
    <property type="entry name" value="TM_PBP1_LivH_like"/>
    <property type="match status" value="1"/>
</dbReference>
<dbReference type="RefSeq" id="WP_239137174.1">
    <property type="nucleotide sequence ID" value="NZ_BAAAVW010000001.1"/>
</dbReference>
<name>A0A919PZW6_9ACTN</name>
<dbReference type="EMBL" id="BONQ01000187">
    <property type="protein sequence ID" value="GIG52712.1"/>
    <property type="molecule type" value="Genomic_DNA"/>
</dbReference>
<evidence type="ECO:0000256" key="6">
    <source>
        <dbReference type="ARBA" id="ARBA00022989"/>
    </source>
</evidence>
<feature type="transmembrane region" description="Helical" evidence="9">
    <location>
        <begin position="58"/>
        <end position="84"/>
    </location>
</feature>
<gene>
    <name evidence="10" type="ORF">Dsi01nite_107530</name>
</gene>
<feature type="transmembrane region" description="Helical" evidence="9">
    <location>
        <begin position="12"/>
        <end position="38"/>
    </location>
</feature>
<organism evidence="10 11">
    <name type="scientific">Dactylosporangium siamense</name>
    <dbReference type="NCBI Taxonomy" id="685454"/>
    <lineage>
        <taxon>Bacteria</taxon>
        <taxon>Bacillati</taxon>
        <taxon>Actinomycetota</taxon>
        <taxon>Actinomycetes</taxon>
        <taxon>Micromonosporales</taxon>
        <taxon>Micromonosporaceae</taxon>
        <taxon>Dactylosporangium</taxon>
    </lineage>
</organism>
<evidence type="ECO:0000256" key="5">
    <source>
        <dbReference type="ARBA" id="ARBA00022970"/>
    </source>
</evidence>
<keyword evidence="6 9" id="KW-1133">Transmembrane helix</keyword>
<accession>A0A919PZW6</accession>
<comment type="caution">
    <text evidence="10">The sequence shown here is derived from an EMBL/GenBank/DDBJ whole genome shotgun (WGS) entry which is preliminary data.</text>
</comment>
<keyword evidence="4 9" id="KW-0812">Transmembrane</keyword>
<dbReference type="GO" id="GO:0005886">
    <property type="term" value="C:plasma membrane"/>
    <property type="evidence" value="ECO:0007669"/>
    <property type="project" value="UniProtKB-SubCell"/>
</dbReference>
<protein>
    <submittedName>
        <fullName evidence="10">Branched-chain amino acid ABC transporter permease</fullName>
    </submittedName>
</protein>
<comment type="subcellular location">
    <subcellularLocation>
        <location evidence="1">Cell membrane</location>
        <topology evidence="1">Multi-pass membrane protein</topology>
    </subcellularLocation>
</comment>